<dbReference type="CDD" id="cd00085">
    <property type="entry name" value="HNHc"/>
    <property type="match status" value="1"/>
</dbReference>
<dbReference type="STRING" id="1196324.A374_04114"/>
<sequence length="91" mass="10582">MQKRCELCLREPVQTTVHHLIPKEMGGAHLDTAHLCIPCHKQIHALYSNKELQHSLFTLEALRKDERMAAYLAWIKKQPATKLVATKKRKR</sequence>
<dbReference type="Proteomes" id="UP000004080">
    <property type="component" value="Unassembled WGS sequence"/>
</dbReference>
<dbReference type="RefSeq" id="WP_007200922.1">
    <property type="nucleotide sequence ID" value="NZ_AKKV01000020.1"/>
</dbReference>
<protein>
    <recommendedName>
        <fullName evidence="3">HNH endonuclease</fullName>
    </recommendedName>
</protein>
<dbReference type="PATRIC" id="fig|1196324.3.peg.835"/>
<dbReference type="eggNOG" id="COG1403">
    <property type="taxonomic scope" value="Bacteria"/>
</dbReference>
<reference evidence="1 2" key="1">
    <citation type="journal article" date="2012" name="J. Bacteriol.">
        <title>Genome of Bacillus macauensis ZFHKF-1, a Long-Chain-Forming Bacterium.</title>
        <authorList>
            <person name="Cai L."/>
            <person name="Zhang T."/>
        </authorList>
    </citation>
    <scope>NUCLEOTIDE SEQUENCE [LARGE SCALE GENOMIC DNA]</scope>
    <source>
        <strain evidence="1 2">ZFHKF-1</strain>
    </source>
</reference>
<proteinExistence type="predicted"/>
<accession>I8ALF1</accession>
<evidence type="ECO:0008006" key="3">
    <source>
        <dbReference type="Google" id="ProtNLM"/>
    </source>
</evidence>
<dbReference type="OrthoDB" id="9802640at2"/>
<name>I8ALF1_9BACL</name>
<gene>
    <name evidence="1" type="ORF">A374_04114</name>
</gene>
<evidence type="ECO:0000313" key="2">
    <source>
        <dbReference type="Proteomes" id="UP000004080"/>
    </source>
</evidence>
<dbReference type="PANTHER" id="PTHR37827">
    <property type="entry name" value="TUDOR DOMAIN-CONTAINING PROTEIN"/>
    <property type="match status" value="1"/>
</dbReference>
<dbReference type="PANTHER" id="PTHR37827:SF1">
    <property type="entry name" value="HNH DOMAIN-CONTAINING PROTEIN"/>
    <property type="match status" value="1"/>
</dbReference>
<keyword evidence="2" id="KW-1185">Reference proteome</keyword>
<comment type="caution">
    <text evidence="1">The sequence shown here is derived from an EMBL/GenBank/DDBJ whole genome shotgun (WGS) entry which is preliminary data.</text>
</comment>
<evidence type="ECO:0000313" key="1">
    <source>
        <dbReference type="EMBL" id="EIT86727.1"/>
    </source>
</evidence>
<dbReference type="EMBL" id="AKKV01000020">
    <property type="protein sequence ID" value="EIT86727.1"/>
    <property type="molecule type" value="Genomic_DNA"/>
</dbReference>
<dbReference type="Gene3D" id="1.10.30.50">
    <property type="match status" value="1"/>
</dbReference>
<organism evidence="1 2">
    <name type="scientific">Fictibacillus macauensis ZFHKF-1</name>
    <dbReference type="NCBI Taxonomy" id="1196324"/>
    <lineage>
        <taxon>Bacteria</taxon>
        <taxon>Bacillati</taxon>
        <taxon>Bacillota</taxon>
        <taxon>Bacilli</taxon>
        <taxon>Bacillales</taxon>
        <taxon>Fictibacillaceae</taxon>
        <taxon>Fictibacillus</taxon>
    </lineage>
</organism>
<dbReference type="AlphaFoldDB" id="I8ALF1"/>
<dbReference type="InterPro" id="IPR003615">
    <property type="entry name" value="HNH_nuc"/>
</dbReference>